<dbReference type="EMBL" id="GDID01002234">
    <property type="protein sequence ID" value="JAP94372.1"/>
    <property type="molecule type" value="Transcribed_RNA"/>
</dbReference>
<reference evidence="3" key="1">
    <citation type="submission" date="2015-07" db="EMBL/GenBank/DDBJ databases">
        <title>Adaptation to a free-living lifestyle via gene acquisitions in the diplomonad Trepomonas sp. PC1.</title>
        <authorList>
            <person name="Xu F."/>
            <person name="Jerlstrom-Hultqvist J."/>
            <person name="Kolisko M."/>
            <person name="Simpson A.G.B."/>
            <person name="Roger A.J."/>
            <person name="Svard S.G."/>
            <person name="Andersson J.O."/>
        </authorList>
    </citation>
    <scope>NUCLEOTIDE SEQUENCE</scope>
    <source>
        <strain evidence="3">PC1</strain>
    </source>
</reference>
<feature type="non-terminal residue" evidence="3">
    <location>
        <position position="1"/>
    </location>
</feature>
<dbReference type="PROSITE" id="PS00139">
    <property type="entry name" value="THIOL_PROTEASE_CYS"/>
    <property type="match status" value="1"/>
</dbReference>
<dbReference type="InterPro" id="IPR000169">
    <property type="entry name" value="Pept_cys_AS"/>
</dbReference>
<dbReference type="PROSITE" id="PS00639">
    <property type="entry name" value="THIOL_PROTEASE_HIS"/>
    <property type="match status" value="1"/>
</dbReference>
<evidence type="ECO:0000256" key="1">
    <source>
        <dbReference type="ARBA" id="ARBA00008455"/>
    </source>
</evidence>
<dbReference type="InterPro" id="IPR000668">
    <property type="entry name" value="Peptidase_C1A_C"/>
</dbReference>
<dbReference type="PRINTS" id="PR00705">
    <property type="entry name" value="PAPAIN"/>
</dbReference>
<dbReference type="Pfam" id="PF00112">
    <property type="entry name" value="Peptidase_C1"/>
    <property type="match status" value="1"/>
</dbReference>
<organism evidence="3">
    <name type="scientific">Trepomonas sp. PC1</name>
    <dbReference type="NCBI Taxonomy" id="1076344"/>
    <lineage>
        <taxon>Eukaryota</taxon>
        <taxon>Metamonada</taxon>
        <taxon>Diplomonadida</taxon>
        <taxon>Hexamitidae</taxon>
        <taxon>Hexamitinae</taxon>
        <taxon>Trepomonas</taxon>
    </lineage>
</organism>
<dbReference type="Gene3D" id="3.90.70.10">
    <property type="entry name" value="Cysteine proteinases"/>
    <property type="match status" value="1"/>
</dbReference>
<dbReference type="GO" id="GO:0006508">
    <property type="term" value="P:proteolysis"/>
    <property type="evidence" value="ECO:0007669"/>
    <property type="project" value="InterPro"/>
</dbReference>
<dbReference type="SMART" id="SM00645">
    <property type="entry name" value="Pept_C1"/>
    <property type="match status" value="1"/>
</dbReference>
<accession>A0A146KC57</accession>
<sequence length="277" mass="31739">IFYKQQILEIIQNIPAMNWQPKFDSKFQNLTETEVKSMFNSDMPNYLDDTIENSATITMPSVNTPYSFDWRLVNPNCFYVRDQQKCGGCYAFASSGVLSDFRCLKGLDSPRIQYSEQFMISCNPNTRGCDAGGATKAFNFLVSPGSISNQCQSFISGLGFIPQCQRYCDNGQPITRDMYVKIQNFVSIQYNFEEALLTGPLYTVFDVYEDFLYFSGQPEYVYHHVYGQLLGPHAVEVVGYGIQWGIQYWIVKNSWGQWGDSGYFKIQRGNNECGFEK</sequence>
<dbReference type="PANTHER" id="PTHR12411">
    <property type="entry name" value="CYSTEINE PROTEASE FAMILY C1-RELATED"/>
    <property type="match status" value="1"/>
</dbReference>
<evidence type="ECO:0000259" key="2">
    <source>
        <dbReference type="SMART" id="SM00645"/>
    </source>
</evidence>
<dbReference type="SUPFAM" id="SSF54001">
    <property type="entry name" value="Cysteine proteinases"/>
    <property type="match status" value="1"/>
</dbReference>
<comment type="similarity">
    <text evidence="1">Belongs to the peptidase C1 family.</text>
</comment>
<name>A0A146KC57_9EUKA</name>
<dbReference type="AlphaFoldDB" id="A0A146KC57"/>
<dbReference type="GO" id="GO:0008234">
    <property type="term" value="F:cysteine-type peptidase activity"/>
    <property type="evidence" value="ECO:0007669"/>
    <property type="project" value="InterPro"/>
</dbReference>
<dbReference type="InterPro" id="IPR013128">
    <property type="entry name" value="Peptidase_C1A"/>
</dbReference>
<protein>
    <submittedName>
        <fullName evidence="3">Cathepsin B</fullName>
    </submittedName>
</protein>
<proteinExistence type="inferred from homology"/>
<dbReference type="InterPro" id="IPR038765">
    <property type="entry name" value="Papain-like_cys_pep_sf"/>
</dbReference>
<feature type="domain" description="Peptidase C1A papain C-terminal" evidence="2">
    <location>
        <begin position="64"/>
        <end position="277"/>
    </location>
</feature>
<evidence type="ECO:0000313" key="3">
    <source>
        <dbReference type="EMBL" id="JAP94372.1"/>
    </source>
</evidence>
<dbReference type="InterPro" id="IPR025660">
    <property type="entry name" value="Pept_his_AS"/>
</dbReference>
<feature type="non-terminal residue" evidence="3">
    <location>
        <position position="277"/>
    </location>
</feature>
<gene>
    <name evidence="3" type="ORF">TPC1_12997</name>
</gene>